<evidence type="ECO:0000256" key="1">
    <source>
        <dbReference type="ARBA" id="ARBA00004443"/>
    </source>
</evidence>
<evidence type="ECO:0000256" key="10">
    <source>
        <dbReference type="ARBA" id="ARBA00023136"/>
    </source>
</evidence>
<organism evidence="15">
    <name type="scientific">Melanaphis sacchari</name>
    <dbReference type="NCBI Taxonomy" id="742174"/>
    <lineage>
        <taxon>Eukaryota</taxon>
        <taxon>Metazoa</taxon>
        <taxon>Ecdysozoa</taxon>
        <taxon>Arthropoda</taxon>
        <taxon>Hexapoda</taxon>
        <taxon>Insecta</taxon>
        <taxon>Pterygota</taxon>
        <taxon>Neoptera</taxon>
        <taxon>Paraneoptera</taxon>
        <taxon>Hemiptera</taxon>
        <taxon>Sternorrhyncha</taxon>
        <taxon>Aphidomorpha</taxon>
        <taxon>Aphidoidea</taxon>
        <taxon>Aphididae</taxon>
        <taxon>Aphidini</taxon>
        <taxon>Melanaphis</taxon>
    </lineage>
</organism>
<evidence type="ECO:0000259" key="14">
    <source>
        <dbReference type="Pfam" id="PF05347"/>
    </source>
</evidence>
<dbReference type="PANTHER" id="PTHR12964:SF0">
    <property type="entry name" value="NADH DEHYDROGENASE [UBIQUINONE] 1 ALPHA SUBCOMPLEX SUBUNIT 6"/>
    <property type="match status" value="1"/>
</dbReference>
<evidence type="ECO:0000256" key="5">
    <source>
        <dbReference type="ARBA" id="ARBA00022448"/>
    </source>
</evidence>
<dbReference type="GO" id="GO:0005743">
    <property type="term" value="C:mitochondrial inner membrane"/>
    <property type="evidence" value="ECO:0007669"/>
    <property type="project" value="UniProtKB-SubCell"/>
</dbReference>
<dbReference type="PANTHER" id="PTHR12964">
    <property type="entry name" value="NADH-UBIQUINONE OXIDOREDUCTASE B14 SUBUNIT"/>
    <property type="match status" value="1"/>
</dbReference>
<dbReference type="Pfam" id="PF05347">
    <property type="entry name" value="Complex1_LYR"/>
    <property type="match status" value="1"/>
</dbReference>
<evidence type="ECO:0000256" key="7">
    <source>
        <dbReference type="ARBA" id="ARBA00022792"/>
    </source>
</evidence>
<evidence type="ECO:0000256" key="9">
    <source>
        <dbReference type="ARBA" id="ARBA00023128"/>
    </source>
</evidence>
<comment type="subcellular location">
    <subcellularLocation>
        <location evidence="1">Mitochondrion inner membrane</location>
        <topology evidence="1">Peripheral membrane protein</topology>
        <orientation evidence="1">Matrix side</orientation>
    </subcellularLocation>
</comment>
<comment type="similarity">
    <text evidence="2">Belongs to the complex I LYR family.</text>
</comment>
<feature type="domain" description="Complex 1 LYR protein" evidence="14">
    <location>
        <begin position="27"/>
        <end position="89"/>
    </location>
</feature>
<evidence type="ECO:0000256" key="3">
    <source>
        <dbReference type="ARBA" id="ARBA00011790"/>
    </source>
</evidence>
<protein>
    <recommendedName>
        <fullName evidence="4">NADH dehydrogenase [ubiquinone] 1 alpha subcomplex subunit 6</fullName>
    </recommendedName>
    <alternativeName>
        <fullName evidence="11">Complex I-B14</fullName>
    </alternativeName>
    <alternativeName>
        <fullName evidence="12">NADH-ubiquinone oxidoreductase B14 subunit</fullName>
    </alternativeName>
</protein>
<keyword evidence="10" id="KW-0472">Membrane</keyword>
<name>A0A2H8TGY9_9HEMI</name>
<evidence type="ECO:0000256" key="12">
    <source>
        <dbReference type="ARBA" id="ARBA00032352"/>
    </source>
</evidence>
<keyword evidence="5" id="KW-0813">Transport</keyword>
<evidence type="ECO:0000313" key="15">
    <source>
        <dbReference type="EMBL" id="MBW13365.1"/>
    </source>
</evidence>
<evidence type="ECO:0000256" key="11">
    <source>
        <dbReference type="ARBA" id="ARBA00030213"/>
    </source>
</evidence>
<dbReference type="EMBL" id="GFXV01001560">
    <property type="protein sequence ID" value="MBW13365.1"/>
    <property type="molecule type" value="Transcribed_RNA"/>
</dbReference>
<dbReference type="OrthoDB" id="14535at2759"/>
<dbReference type="PIRSF" id="PIRSF006643">
    <property type="entry name" value="NDUA6"/>
    <property type="match status" value="1"/>
</dbReference>
<accession>A0A2H8TGY9</accession>
<keyword evidence="7" id="KW-0999">Mitochondrion inner membrane</keyword>
<sequence length="126" mass="14784">MAAREASKYATKVVRPLLSSDKSEAKKRVLNLYKTYYRQIPLILFDRHLPVSKEECQKKLKEEFLKNKHITDIRVIDMLVIKGQMLLQEIVTKWAQDCHVMTLFKDTVEPKPNDFLSKFVNSNDSQ</sequence>
<keyword evidence="6" id="KW-0679">Respiratory chain</keyword>
<gene>
    <name evidence="15" type="primary">NDUFA6</name>
</gene>
<evidence type="ECO:0000256" key="6">
    <source>
        <dbReference type="ARBA" id="ARBA00022660"/>
    </source>
</evidence>
<keyword evidence="15" id="KW-0830">Ubiquinone</keyword>
<dbReference type="AlphaFoldDB" id="A0A2H8TGY9"/>
<evidence type="ECO:0000256" key="8">
    <source>
        <dbReference type="ARBA" id="ARBA00022982"/>
    </source>
</evidence>
<evidence type="ECO:0000256" key="13">
    <source>
        <dbReference type="ARBA" id="ARBA00046116"/>
    </source>
</evidence>
<comment type="function">
    <text evidence="13">Accessory subunit of the mitochondrial membrane respiratory chain NADH dehydrogenase (Complex I), that is believed to be not involved in catalysis. Required for proper complex I assembly. Complex I functions in the transfer of electrons from NADH to the respiratory chain. The immediate electron acceptor for the enzyme is believed to be ubiquinone.</text>
</comment>
<proteinExistence type="inferred from homology"/>
<reference evidence="15" key="1">
    <citation type="submission" date="2017-10" db="EMBL/GenBank/DDBJ databases">
        <title>Transcriptome Assembly of Sugarcane Aphid Adults.</title>
        <authorList>
            <person name="Scully E.D."/>
            <person name="Palmer N.A."/>
            <person name="Geib S.M."/>
            <person name="Sarath G."/>
            <person name="Sattler S.E."/>
        </authorList>
    </citation>
    <scope>NUCLEOTIDE SEQUENCE</scope>
    <source>
        <tissue evidence="15">Whole body</tissue>
    </source>
</reference>
<keyword evidence="9" id="KW-0496">Mitochondrion</keyword>
<dbReference type="InterPro" id="IPR008011">
    <property type="entry name" value="Complex1_LYR_dom"/>
</dbReference>
<evidence type="ECO:0000256" key="2">
    <source>
        <dbReference type="ARBA" id="ARBA00009508"/>
    </source>
</evidence>
<dbReference type="GO" id="GO:0006979">
    <property type="term" value="P:response to oxidative stress"/>
    <property type="evidence" value="ECO:0007669"/>
    <property type="project" value="TreeGrafter"/>
</dbReference>
<comment type="subunit">
    <text evidence="3">Mammalian complex I is composed of 45 different subunits.</text>
</comment>
<dbReference type="InterPro" id="IPR016488">
    <property type="entry name" value="NADH_Ub_cplx-1_asu_su-6"/>
</dbReference>
<keyword evidence="8" id="KW-0249">Electron transport</keyword>
<evidence type="ECO:0000256" key="4">
    <source>
        <dbReference type="ARBA" id="ARBA00016386"/>
    </source>
</evidence>
<dbReference type="CDD" id="cd20266">
    <property type="entry name" value="Complex1_LYR_NDUFA6_LYRM6"/>
    <property type="match status" value="1"/>
</dbReference>
<dbReference type="GO" id="GO:0045271">
    <property type="term" value="C:respiratory chain complex I"/>
    <property type="evidence" value="ECO:0007669"/>
    <property type="project" value="InterPro"/>
</dbReference>
<dbReference type="InterPro" id="IPR045299">
    <property type="entry name" value="Complex1_LYR_NDUFA6_LYRM6"/>
</dbReference>